<accession>A0A7C3ZLD5</accession>
<dbReference type="GO" id="GO:0006355">
    <property type="term" value="P:regulation of DNA-templated transcription"/>
    <property type="evidence" value="ECO:0007669"/>
    <property type="project" value="InterPro"/>
</dbReference>
<reference evidence="6" key="1">
    <citation type="journal article" date="2020" name="mSystems">
        <title>Genome- and Community-Level Interaction Insights into Carbon Utilization and Element Cycling Functions of Hydrothermarchaeota in Hydrothermal Sediment.</title>
        <authorList>
            <person name="Zhou Z."/>
            <person name="Liu Y."/>
            <person name="Xu W."/>
            <person name="Pan J."/>
            <person name="Luo Z.H."/>
            <person name="Li M."/>
        </authorList>
    </citation>
    <scope>NUCLEOTIDE SEQUENCE [LARGE SCALE GENOMIC DNA]</scope>
    <source>
        <strain evidence="6">SpSt-374</strain>
    </source>
</reference>
<dbReference type="CDD" id="cd01948">
    <property type="entry name" value="EAL"/>
    <property type="match status" value="1"/>
</dbReference>
<dbReference type="SUPFAM" id="SSF52172">
    <property type="entry name" value="CheY-like"/>
    <property type="match status" value="1"/>
</dbReference>
<dbReference type="SMART" id="SM00052">
    <property type="entry name" value="EAL"/>
    <property type="match status" value="1"/>
</dbReference>
<proteinExistence type="predicted"/>
<dbReference type="SMART" id="SM00267">
    <property type="entry name" value="GGDEF"/>
    <property type="match status" value="1"/>
</dbReference>
<keyword evidence="1" id="KW-0597">Phosphoprotein</keyword>
<dbReference type="Gene3D" id="3.40.50.2300">
    <property type="match status" value="1"/>
</dbReference>
<dbReference type="PANTHER" id="PTHR44757:SF2">
    <property type="entry name" value="BIOFILM ARCHITECTURE MAINTENANCE PROTEIN MBAA"/>
    <property type="match status" value="1"/>
</dbReference>
<dbReference type="NCBIfam" id="TIGR00229">
    <property type="entry name" value="sensory_box"/>
    <property type="match status" value="1"/>
</dbReference>
<dbReference type="SUPFAM" id="SSF141868">
    <property type="entry name" value="EAL domain-like"/>
    <property type="match status" value="2"/>
</dbReference>
<feature type="domain" description="GGDEF" evidence="5">
    <location>
        <begin position="304"/>
        <end position="454"/>
    </location>
</feature>
<dbReference type="Gene3D" id="3.30.450.20">
    <property type="entry name" value="PAS domain"/>
    <property type="match status" value="1"/>
</dbReference>
<evidence type="ECO:0000256" key="1">
    <source>
        <dbReference type="PROSITE-ProRule" id="PRU00169"/>
    </source>
</evidence>
<evidence type="ECO:0000259" key="3">
    <source>
        <dbReference type="PROSITE" id="PS50112"/>
    </source>
</evidence>
<dbReference type="PROSITE" id="PS50887">
    <property type="entry name" value="GGDEF"/>
    <property type="match status" value="1"/>
</dbReference>
<dbReference type="SUPFAM" id="SSF55785">
    <property type="entry name" value="PYP-like sensor domain (PAS domain)"/>
    <property type="match status" value="1"/>
</dbReference>
<dbReference type="Pfam" id="PF00989">
    <property type="entry name" value="PAS"/>
    <property type="match status" value="1"/>
</dbReference>
<dbReference type="AlphaFoldDB" id="A0A7C3ZLD5"/>
<evidence type="ECO:0000259" key="4">
    <source>
        <dbReference type="PROSITE" id="PS50883"/>
    </source>
</evidence>
<dbReference type="Gene3D" id="3.20.20.450">
    <property type="entry name" value="EAL domain"/>
    <property type="match status" value="1"/>
</dbReference>
<dbReference type="SMART" id="SM00091">
    <property type="entry name" value="PAS"/>
    <property type="match status" value="1"/>
</dbReference>
<comment type="caution">
    <text evidence="6">The sequence shown here is derived from an EMBL/GenBank/DDBJ whole genome shotgun (WGS) entry which is preliminary data.</text>
</comment>
<dbReference type="CDD" id="cd00130">
    <property type="entry name" value="PAS"/>
    <property type="match status" value="1"/>
</dbReference>
<dbReference type="Gene3D" id="3.30.70.270">
    <property type="match status" value="1"/>
</dbReference>
<dbReference type="SUPFAM" id="SSF55073">
    <property type="entry name" value="Nucleotide cyclase"/>
    <property type="match status" value="1"/>
</dbReference>
<sequence>MSQGLRVLMVEVSTQDALLLVLELERGGYSADYQRVETAAAMRLALEQLGWDVVLADGSGPSQCWISALQIIREVGLDLPFIVIASHLISGEAMATPTDRFAAIKAGAHDYIMKDQLNRLVPAIEREMRSCAARRSATNNDFSGTLAALRSSERQLRAIFEESLDAMIIFNDEGRYIGINQAACTLFGWDKEELLGQLLTDFIDTTSSDFQLCWSNFHSKGKATGELKIVRRDGTERDVVYSATANFIPGLHLSVLHDITDRKRAEEQLQYNAFYDSLTGLPNRTWFLNCLGRCLRQTKRRPTYAFAVLFVDLDRFEIIKYSFGHLVGEHLLRETARRLGSCLRPKDTLARVGGDEFALLLEDLEEPLEALKVAEQIHRELTLPFQINGNEMFSTASIGIAASDLRVLTSDSDTIGDNVAETSLDMPEDFLRAADTAMYHAKVMGGGRSVVFNPTMHAGALASLQLETDLRRALKRQELRLHYQPIVDLNTGRLAGFEALVRWQHPERGLIFPGDFISVAEGTGLIVPMGVWILQEACRQLREWQSLLWRQQPKLWGFPLSSSALKSGVQGGSEYRSGHIGVWVAHGPKLPTINTDEGLKISVNLAGVQFAHPGLVEQIDRILHDTGLEGRYLKLEITETAIAAAPESTRQMLSQLRERQIQLSIDDFGTGYSCLSRLHKLPIDTLKIDRSFVSQMSFDSDSFEIVRTIISLAHNLGMDLIAEGIETAQEMSQLQALGCEYGQGYFFSKPLDAEAATAMLASLPHQAVEISNSSPSV</sequence>
<evidence type="ECO:0000313" key="6">
    <source>
        <dbReference type="EMBL" id="HGG00661.1"/>
    </source>
</evidence>
<name>A0A7C3ZLD5_9CYAN</name>
<dbReference type="InterPro" id="IPR043128">
    <property type="entry name" value="Rev_trsase/Diguanyl_cyclase"/>
</dbReference>
<dbReference type="EMBL" id="DSPX01000083">
    <property type="protein sequence ID" value="HGG00661.1"/>
    <property type="molecule type" value="Genomic_DNA"/>
</dbReference>
<dbReference type="PROSITE" id="PS50110">
    <property type="entry name" value="RESPONSE_REGULATORY"/>
    <property type="match status" value="1"/>
</dbReference>
<feature type="domain" description="EAL" evidence="4">
    <location>
        <begin position="463"/>
        <end position="764"/>
    </location>
</feature>
<dbReference type="CDD" id="cd01949">
    <property type="entry name" value="GGDEF"/>
    <property type="match status" value="1"/>
</dbReference>
<dbReference type="InterPro" id="IPR035965">
    <property type="entry name" value="PAS-like_dom_sf"/>
</dbReference>
<dbReference type="InterPro" id="IPR000160">
    <property type="entry name" value="GGDEF_dom"/>
</dbReference>
<dbReference type="GO" id="GO:0000160">
    <property type="term" value="P:phosphorelay signal transduction system"/>
    <property type="evidence" value="ECO:0007669"/>
    <property type="project" value="InterPro"/>
</dbReference>
<dbReference type="CDD" id="cd00156">
    <property type="entry name" value="REC"/>
    <property type="match status" value="1"/>
</dbReference>
<protein>
    <submittedName>
        <fullName evidence="6">EAL domain-containing protein</fullName>
    </submittedName>
</protein>
<dbReference type="InterPro" id="IPR013767">
    <property type="entry name" value="PAS_fold"/>
</dbReference>
<dbReference type="InterPro" id="IPR029787">
    <property type="entry name" value="Nucleotide_cyclase"/>
</dbReference>
<dbReference type="PANTHER" id="PTHR44757">
    <property type="entry name" value="DIGUANYLATE CYCLASE DGCP"/>
    <property type="match status" value="1"/>
</dbReference>
<organism evidence="6">
    <name type="scientific">Planktothricoides sp. SpSt-374</name>
    <dbReference type="NCBI Taxonomy" id="2282167"/>
    <lineage>
        <taxon>Bacteria</taxon>
        <taxon>Bacillati</taxon>
        <taxon>Cyanobacteriota</taxon>
        <taxon>Cyanophyceae</taxon>
        <taxon>Oscillatoriophycideae</taxon>
        <taxon>Oscillatoriales</taxon>
        <taxon>Oscillatoriaceae</taxon>
        <taxon>Planktothricoides</taxon>
    </lineage>
</organism>
<feature type="modified residue" description="4-aspartylphosphate" evidence="1">
    <location>
        <position position="57"/>
    </location>
</feature>
<feature type="domain" description="PAS" evidence="3">
    <location>
        <begin position="152"/>
        <end position="203"/>
    </location>
</feature>
<gene>
    <name evidence="6" type="ORF">ENR15_08435</name>
</gene>
<dbReference type="InterPro" id="IPR035919">
    <property type="entry name" value="EAL_sf"/>
</dbReference>
<dbReference type="InterPro" id="IPR001633">
    <property type="entry name" value="EAL_dom"/>
</dbReference>
<dbReference type="InterPro" id="IPR000014">
    <property type="entry name" value="PAS"/>
</dbReference>
<dbReference type="InterPro" id="IPR001789">
    <property type="entry name" value="Sig_transdc_resp-reg_receiver"/>
</dbReference>
<evidence type="ECO:0000259" key="2">
    <source>
        <dbReference type="PROSITE" id="PS50110"/>
    </source>
</evidence>
<dbReference type="NCBIfam" id="TIGR00254">
    <property type="entry name" value="GGDEF"/>
    <property type="match status" value="1"/>
</dbReference>
<evidence type="ECO:0000259" key="5">
    <source>
        <dbReference type="PROSITE" id="PS50887"/>
    </source>
</evidence>
<dbReference type="InterPro" id="IPR052155">
    <property type="entry name" value="Biofilm_reg_signaling"/>
</dbReference>
<dbReference type="PROSITE" id="PS50883">
    <property type="entry name" value="EAL"/>
    <property type="match status" value="1"/>
</dbReference>
<dbReference type="PROSITE" id="PS50112">
    <property type="entry name" value="PAS"/>
    <property type="match status" value="1"/>
</dbReference>
<dbReference type="Pfam" id="PF00563">
    <property type="entry name" value="EAL"/>
    <property type="match status" value="2"/>
</dbReference>
<dbReference type="InterPro" id="IPR011006">
    <property type="entry name" value="CheY-like_superfamily"/>
</dbReference>
<dbReference type="Pfam" id="PF00990">
    <property type="entry name" value="GGDEF"/>
    <property type="match status" value="1"/>
</dbReference>
<feature type="domain" description="Response regulatory" evidence="2">
    <location>
        <begin position="6"/>
        <end position="129"/>
    </location>
</feature>